<name>A0A9D1JTK0_9FIRM</name>
<reference evidence="1" key="1">
    <citation type="submission" date="2020-10" db="EMBL/GenBank/DDBJ databases">
        <authorList>
            <person name="Gilroy R."/>
        </authorList>
    </citation>
    <scope>NUCLEOTIDE SEQUENCE</scope>
    <source>
        <strain evidence="1">ChiBcec16-1751</strain>
    </source>
</reference>
<dbReference type="EMBL" id="DVJJ01000080">
    <property type="protein sequence ID" value="HIS64793.1"/>
    <property type="molecule type" value="Genomic_DNA"/>
</dbReference>
<proteinExistence type="predicted"/>
<comment type="caution">
    <text evidence="1">The sequence shown here is derived from an EMBL/GenBank/DDBJ whole genome shotgun (WGS) entry which is preliminary data.</text>
</comment>
<reference evidence="1" key="2">
    <citation type="journal article" date="2021" name="PeerJ">
        <title>Extensive microbial diversity within the chicken gut microbiome revealed by metagenomics and culture.</title>
        <authorList>
            <person name="Gilroy R."/>
            <person name="Ravi A."/>
            <person name="Getino M."/>
            <person name="Pursley I."/>
            <person name="Horton D.L."/>
            <person name="Alikhan N.F."/>
            <person name="Baker D."/>
            <person name="Gharbi K."/>
            <person name="Hall N."/>
            <person name="Watson M."/>
            <person name="Adriaenssens E.M."/>
            <person name="Foster-Nyarko E."/>
            <person name="Jarju S."/>
            <person name="Secka A."/>
            <person name="Antonio M."/>
            <person name="Oren A."/>
            <person name="Chaudhuri R.R."/>
            <person name="La Ragione R."/>
            <person name="Hildebrand F."/>
            <person name="Pallen M.J."/>
        </authorList>
    </citation>
    <scope>NUCLEOTIDE SEQUENCE</scope>
    <source>
        <strain evidence="1">ChiBcec16-1751</strain>
    </source>
</reference>
<evidence type="ECO:0000313" key="1">
    <source>
        <dbReference type="EMBL" id="HIS64793.1"/>
    </source>
</evidence>
<sequence length="187" mass="20975">MGTRYVGAGTLSEPVQILTMQETEPGRWQWVPSRKAWAQVEQTAKTNLFSRVGVGARDAAVVLRRQPLTLHQALSWKGKHLFLTAITDRGRMHLDVKAALVDLVECQADPVEDGPHFPGVLTEKYIKHEQLEPLAVNTTAFVLVTPKVIDLEEGRLVEVAGVPYEVQTAHRLDQYKNEFEIVRKGDL</sequence>
<evidence type="ECO:0000313" key="2">
    <source>
        <dbReference type="Proteomes" id="UP000886741"/>
    </source>
</evidence>
<protein>
    <submittedName>
        <fullName evidence="1">Uncharacterized protein</fullName>
    </submittedName>
</protein>
<dbReference type="AlphaFoldDB" id="A0A9D1JTK0"/>
<dbReference type="Proteomes" id="UP000886741">
    <property type="component" value="Unassembled WGS sequence"/>
</dbReference>
<accession>A0A9D1JTK0</accession>
<organism evidence="1 2">
    <name type="scientific">Candidatus Avoscillospira avistercoris</name>
    <dbReference type="NCBI Taxonomy" id="2840707"/>
    <lineage>
        <taxon>Bacteria</taxon>
        <taxon>Bacillati</taxon>
        <taxon>Bacillota</taxon>
        <taxon>Clostridia</taxon>
        <taxon>Eubacteriales</taxon>
        <taxon>Oscillospiraceae</taxon>
        <taxon>Oscillospiraceae incertae sedis</taxon>
        <taxon>Candidatus Avoscillospira</taxon>
    </lineage>
</organism>
<gene>
    <name evidence="1" type="ORF">IAA83_05410</name>
</gene>